<feature type="compositionally biased region" description="Polar residues" evidence="10">
    <location>
        <begin position="485"/>
        <end position="496"/>
    </location>
</feature>
<feature type="compositionally biased region" description="Basic and acidic residues" evidence="10">
    <location>
        <begin position="168"/>
        <end position="182"/>
    </location>
</feature>
<comment type="subunit">
    <text evidence="2">Directly interacts with tubulin-gamma; this interaction determines centrosomal localization.</text>
</comment>
<dbReference type="GO" id="GO:0060271">
    <property type="term" value="P:cilium assembly"/>
    <property type="evidence" value="ECO:0007669"/>
    <property type="project" value="InterPro"/>
</dbReference>
<feature type="compositionally biased region" description="Basic and acidic residues" evidence="10">
    <location>
        <begin position="138"/>
        <end position="155"/>
    </location>
</feature>
<feature type="region of interest" description="Disordered" evidence="10">
    <location>
        <begin position="99"/>
        <end position="256"/>
    </location>
</feature>
<reference evidence="11" key="1">
    <citation type="submission" date="2020-05" db="EMBL/GenBank/DDBJ databases">
        <title>Phylogenomic resolution of chytrid fungi.</title>
        <authorList>
            <person name="Stajich J.E."/>
            <person name="Amses K."/>
            <person name="Simmons R."/>
            <person name="Seto K."/>
            <person name="Myers J."/>
            <person name="Bonds A."/>
            <person name="Quandt C.A."/>
            <person name="Barry K."/>
            <person name="Liu P."/>
            <person name="Grigoriev I."/>
            <person name="Longcore J.E."/>
            <person name="James T.Y."/>
        </authorList>
    </citation>
    <scope>NUCLEOTIDE SEQUENCE</scope>
    <source>
        <strain evidence="11">JEL0318</strain>
    </source>
</reference>
<organism evidence="11 12">
    <name type="scientific">Rhizophlyctis rosea</name>
    <dbReference type="NCBI Taxonomy" id="64517"/>
    <lineage>
        <taxon>Eukaryota</taxon>
        <taxon>Fungi</taxon>
        <taxon>Fungi incertae sedis</taxon>
        <taxon>Chytridiomycota</taxon>
        <taxon>Chytridiomycota incertae sedis</taxon>
        <taxon>Chytridiomycetes</taxon>
        <taxon>Rhizophlyctidales</taxon>
        <taxon>Rhizophlyctidaceae</taxon>
        <taxon>Rhizophlyctis</taxon>
    </lineage>
</organism>
<proteinExistence type="predicted"/>
<evidence type="ECO:0000313" key="11">
    <source>
        <dbReference type="EMBL" id="KAJ3035768.1"/>
    </source>
</evidence>
<dbReference type="Proteomes" id="UP001212841">
    <property type="component" value="Unassembled WGS sequence"/>
</dbReference>
<evidence type="ECO:0000256" key="10">
    <source>
        <dbReference type="SAM" id="MobiDB-lite"/>
    </source>
</evidence>
<feature type="region of interest" description="Disordered" evidence="10">
    <location>
        <begin position="56"/>
        <end position="86"/>
    </location>
</feature>
<feature type="compositionally biased region" description="Basic residues" evidence="10">
    <location>
        <begin position="183"/>
        <end position="192"/>
    </location>
</feature>
<feature type="region of interest" description="Disordered" evidence="10">
    <location>
        <begin position="476"/>
        <end position="522"/>
    </location>
</feature>
<dbReference type="PANTHER" id="PTHR14594:SF1">
    <property type="entry name" value="CENTROSOMAL PROTEIN OF 70 KDA"/>
    <property type="match status" value="1"/>
</dbReference>
<feature type="coiled-coil region" evidence="9">
    <location>
        <begin position="320"/>
        <end position="428"/>
    </location>
</feature>
<evidence type="ECO:0000256" key="3">
    <source>
        <dbReference type="ARBA" id="ARBA00018408"/>
    </source>
</evidence>
<dbReference type="GO" id="GO:0043015">
    <property type="term" value="F:gamma-tubulin binding"/>
    <property type="evidence" value="ECO:0007669"/>
    <property type="project" value="InterPro"/>
</dbReference>
<evidence type="ECO:0000256" key="7">
    <source>
        <dbReference type="ARBA" id="ARBA00023212"/>
    </source>
</evidence>
<gene>
    <name evidence="11" type="ORF">HK097_004119</name>
</gene>
<dbReference type="GO" id="GO:0070507">
    <property type="term" value="P:regulation of microtubule cytoskeleton organization"/>
    <property type="evidence" value="ECO:0007669"/>
    <property type="project" value="InterPro"/>
</dbReference>
<comment type="caution">
    <text evidence="11">The sequence shown here is derived from an EMBL/GenBank/DDBJ whole genome shotgun (WGS) entry which is preliminary data.</text>
</comment>
<sequence>MSRRQAGSAYPDSVATTTPGSATPSVAGHSDTEGYIRYLLQGSGTEDKVDFAALRRELDTSQSPSISNILSGGSKSEEDAFGASRQDVTQESFFARIAKEVGSTPIVRGRSKPLQKKTSVQRLPPPDPQSEEISESTPDEHVAHRERSDGLHTESLRSAPAATRTTKARKDHEDQSASESHRKTPSPKRSAGKGKQGDERTPETTPPETSPEDSGTTGSTVPEVRHSRHLSRPKLPEVSPNTDIHPGPSFCPSFTPEEVPLQELSTALTNAGFPPLHPTILFAPIDHVSFKLPLTARQVDSIKSVLSALLAEVERRGETLQSLLVRVTEAEEQRHRVQDRAQQAAAARIELATVEAKTVDELQKALQDAMAQTAKLTGDLAGSRAETSDLRSRYAQLKRAAEDDKKEIERLKMEMSELVDKTEKARIRNERTFAIITGQYKRNPQRSGVDRLTLEVVEVYEDKLERAQREIAQLREQLRKRPHQSHTPTTSMNAQHSRAASSSSARSSGPSQVSDRGAVELDDEMAIRNRATGYDDVDGDDGDRLARLRRAMGQQINGLQARLQATTIALRESQKETDLVKLQLLATKKADWLARKKDRAQRLNTRDLIRRDKKAWKLKLYKIDAMSLEECQDLLKDVCVKLEINDIEKLDPALDALETVIKLIPQMEEFIVQVDEAVWYHQNRLINEEDQDTENSRRRVPDRLGETLDVVRGWSRSMAEVEVLKDFRSRVYVLLRREERRGGDEVLFEELR</sequence>
<evidence type="ECO:0000313" key="12">
    <source>
        <dbReference type="Proteomes" id="UP001212841"/>
    </source>
</evidence>
<evidence type="ECO:0000256" key="4">
    <source>
        <dbReference type="ARBA" id="ARBA00022490"/>
    </source>
</evidence>
<dbReference type="AlphaFoldDB" id="A0AAD5S1X0"/>
<evidence type="ECO:0000256" key="9">
    <source>
        <dbReference type="SAM" id="Coils"/>
    </source>
</evidence>
<dbReference type="GO" id="GO:0005815">
    <property type="term" value="C:microtubule organizing center"/>
    <property type="evidence" value="ECO:0007669"/>
    <property type="project" value="TreeGrafter"/>
</dbReference>
<protein>
    <recommendedName>
        <fullName evidence="3">Centrosomal protein of 70 kDa</fullName>
    </recommendedName>
</protein>
<evidence type="ECO:0000256" key="8">
    <source>
        <dbReference type="ARBA" id="ARBA00025273"/>
    </source>
</evidence>
<keyword evidence="7" id="KW-0206">Cytoskeleton</keyword>
<feature type="compositionally biased region" description="Polar residues" evidence="10">
    <location>
        <begin position="14"/>
        <end position="24"/>
    </location>
</feature>
<feature type="region of interest" description="Disordered" evidence="10">
    <location>
        <begin position="1"/>
        <end position="31"/>
    </location>
</feature>
<keyword evidence="4" id="KW-0963">Cytoplasm</keyword>
<dbReference type="InterPro" id="IPR037692">
    <property type="entry name" value="CEP70"/>
</dbReference>
<keyword evidence="5" id="KW-0802">TPR repeat</keyword>
<feature type="compositionally biased region" description="Polar residues" evidence="10">
    <location>
        <begin position="60"/>
        <end position="74"/>
    </location>
</feature>
<dbReference type="EMBL" id="JADGJD010002010">
    <property type="protein sequence ID" value="KAJ3035768.1"/>
    <property type="molecule type" value="Genomic_DNA"/>
</dbReference>
<feature type="compositionally biased region" description="Low complexity" evidence="10">
    <location>
        <begin position="497"/>
        <end position="508"/>
    </location>
</feature>
<keyword evidence="12" id="KW-1185">Reference proteome</keyword>
<evidence type="ECO:0000256" key="2">
    <source>
        <dbReference type="ARBA" id="ARBA00011832"/>
    </source>
</evidence>
<feature type="non-terminal residue" evidence="11">
    <location>
        <position position="1"/>
    </location>
</feature>
<evidence type="ECO:0000256" key="1">
    <source>
        <dbReference type="ARBA" id="ARBA00004300"/>
    </source>
</evidence>
<evidence type="ECO:0000256" key="6">
    <source>
        <dbReference type="ARBA" id="ARBA00023054"/>
    </source>
</evidence>
<comment type="function">
    <text evidence="8">Plays a role in the organization of both preexisting and nascent microtubules in interphase cells. During mitosis, required for the organization and orientation of the mitotic spindle.</text>
</comment>
<accession>A0AAD5S1X0</accession>
<dbReference type="PANTHER" id="PTHR14594">
    <property type="entry name" value="CENTROSOMAL PROTEIN OF 70 KDA"/>
    <property type="match status" value="1"/>
</dbReference>
<keyword evidence="6 9" id="KW-0175">Coiled coil</keyword>
<name>A0AAD5S1X0_9FUNG</name>
<evidence type="ECO:0000256" key="5">
    <source>
        <dbReference type="ARBA" id="ARBA00022803"/>
    </source>
</evidence>
<comment type="subcellular location">
    <subcellularLocation>
        <location evidence="1">Cytoplasm</location>
        <location evidence="1">Cytoskeleton</location>
        <location evidence="1">Microtubule organizing center</location>
        <location evidence="1">Centrosome</location>
    </subcellularLocation>
</comment>